<name>A0A0H5QFU5_9EUKA</name>
<feature type="non-terminal residue" evidence="1">
    <location>
        <position position="121"/>
    </location>
</feature>
<dbReference type="AlphaFoldDB" id="A0A0H5QFU5"/>
<evidence type="ECO:0000313" key="1">
    <source>
        <dbReference type="EMBL" id="CRZ00447.1"/>
    </source>
</evidence>
<dbReference type="EMBL" id="HACM01000005">
    <property type="protein sequence ID" value="CRZ00447.1"/>
    <property type="molecule type" value="Transcribed_RNA"/>
</dbReference>
<sequence>LSRAPVGSSTSRAAAAVARWTVSLNCFVVFGQPFAAISATRPAFMILPHGRSPLRGDMPGTVQIHASHCPKTTLVLAEVKEAKADVKETMAEVRRRWVTTNSSRNTTCSFLTVPKDNEQFR</sequence>
<reference evidence="1" key="1">
    <citation type="submission" date="2015-04" db="EMBL/GenBank/DDBJ databases">
        <title>The genome sequence of the plant pathogenic Rhizarian Plasmodiophora brassicae reveals insights in its biotrophic life cycle and the origin of chitin synthesis.</title>
        <authorList>
            <person name="Schwelm A."/>
            <person name="Fogelqvist J."/>
            <person name="Knaust A."/>
            <person name="Julke S."/>
            <person name="Lilja T."/>
            <person name="Dhandapani V."/>
            <person name="Bonilla-Rosso G."/>
            <person name="Karlsson M."/>
            <person name="Shevchenko A."/>
            <person name="Choi S.R."/>
            <person name="Kim H.G."/>
            <person name="Park J.Y."/>
            <person name="Lim Y.P."/>
            <person name="Ludwig-Muller J."/>
            <person name="Dixelius C."/>
        </authorList>
    </citation>
    <scope>NUCLEOTIDE SEQUENCE</scope>
    <source>
        <tissue evidence="1">Potato root galls</tissue>
    </source>
</reference>
<proteinExistence type="predicted"/>
<feature type="non-terminal residue" evidence="1">
    <location>
        <position position="1"/>
    </location>
</feature>
<protein>
    <submittedName>
        <fullName evidence="1">Uncharacterized protein</fullName>
    </submittedName>
</protein>
<accession>A0A0H5QFU5</accession>
<organism evidence="1">
    <name type="scientific">Spongospora subterranea</name>
    <dbReference type="NCBI Taxonomy" id="70186"/>
    <lineage>
        <taxon>Eukaryota</taxon>
        <taxon>Sar</taxon>
        <taxon>Rhizaria</taxon>
        <taxon>Endomyxa</taxon>
        <taxon>Phytomyxea</taxon>
        <taxon>Plasmodiophorida</taxon>
        <taxon>Plasmodiophoridae</taxon>
        <taxon>Spongospora</taxon>
    </lineage>
</organism>